<reference evidence="1" key="1">
    <citation type="submission" date="2023-10" db="EMBL/GenBank/DDBJ databases">
        <authorList>
            <person name="Domelevo Entfellner J.-B."/>
        </authorList>
    </citation>
    <scope>NUCLEOTIDE SEQUENCE</scope>
</reference>
<protein>
    <submittedName>
        <fullName evidence="1">Uncharacterized protein</fullName>
    </submittedName>
</protein>
<dbReference type="AlphaFoldDB" id="A0AA86SMT2"/>
<keyword evidence="2" id="KW-1185">Reference proteome</keyword>
<name>A0AA86SMT2_9FABA</name>
<sequence>MHEKHVASKEEYDMGLVDRKLLDFGILMKEAKRITRCIGCEREIKIGVKSDKGKVCALEIIYEEFNSE</sequence>
<gene>
    <name evidence="1" type="ORF">AYBTSS11_LOCUS12272</name>
</gene>
<dbReference type="Proteomes" id="UP001189624">
    <property type="component" value="Chromosome 4"/>
</dbReference>
<dbReference type="Gramene" id="rna-AYBTSS11_LOCUS12272">
    <property type="protein sequence ID" value="CAJ1946703.1"/>
    <property type="gene ID" value="gene-AYBTSS11_LOCUS12272"/>
</dbReference>
<organism evidence="1 2">
    <name type="scientific">Sphenostylis stenocarpa</name>
    <dbReference type="NCBI Taxonomy" id="92480"/>
    <lineage>
        <taxon>Eukaryota</taxon>
        <taxon>Viridiplantae</taxon>
        <taxon>Streptophyta</taxon>
        <taxon>Embryophyta</taxon>
        <taxon>Tracheophyta</taxon>
        <taxon>Spermatophyta</taxon>
        <taxon>Magnoliopsida</taxon>
        <taxon>eudicotyledons</taxon>
        <taxon>Gunneridae</taxon>
        <taxon>Pentapetalae</taxon>
        <taxon>rosids</taxon>
        <taxon>fabids</taxon>
        <taxon>Fabales</taxon>
        <taxon>Fabaceae</taxon>
        <taxon>Papilionoideae</taxon>
        <taxon>50 kb inversion clade</taxon>
        <taxon>NPAAA clade</taxon>
        <taxon>indigoferoid/millettioid clade</taxon>
        <taxon>Phaseoleae</taxon>
        <taxon>Sphenostylis</taxon>
    </lineage>
</organism>
<evidence type="ECO:0000313" key="1">
    <source>
        <dbReference type="EMBL" id="CAJ1946703.1"/>
    </source>
</evidence>
<dbReference type="EMBL" id="OY731401">
    <property type="protein sequence ID" value="CAJ1946703.1"/>
    <property type="molecule type" value="Genomic_DNA"/>
</dbReference>
<accession>A0AA86SMT2</accession>
<evidence type="ECO:0000313" key="2">
    <source>
        <dbReference type="Proteomes" id="UP001189624"/>
    </source>
</evidence>
<proteinExistence type="predicted"/>